<feature type="domain" description="Apea-like HEPN" evidence="1">
    <location>
        <begin position="315"/>
        <end position="454"/>
    </location>
</feature>
<feature type="domain" description="ApeA N-terminal" evidence="2">
    <location>
        <begin position="13"/>
        <end position="285"/>
    </location>
</feature>
<proteinExistence type="predicted"/>
<organism evidence="3 4">
    <name type="scientific">Ureibacillus xyleni</name>
    <dbReference type="NCBI Taxonomy" id="614648"/>
    <lineage>
        <taxon>Bacteria</taxon>
        <taxon>Bacillati</taxon>
        <taxon>Bacillota</taxon>
        <taxon>Bacilli</taxon>
        <taxon>Bacillales</taxon>
        <taxon>Caryophanaceae</taxon>
        <taxon>Ureibacillus</taxon>
    </lineage>
</organism>
<accession>A0A285T2W3</accession>
<gene>
    <name evidence="3" type="ORF">SAMN05880501_107192</name>
</gene>
<dbReference type="Proteomes" id="UP000219636">
    <property type="component" value="Unassembled WGS sequence"/>
</dbReference>
<dbReference type="EMBL" id="OBMQ01000007">
    <property type="protein sequence ID" value="SOC13453.1"/>
    <property type="molecule type" value="Genomic_DNA"/>
</dbReference>
<keyword evidence="4" id="KW-1185">Reference proteome</keyword>
<evidence type="ECO:0000313" key="3">
    <source>
        <dbReference type="EMBL" id="SOC13453.1"/>
    </source>
</evidence>
<dbReference type="InterPro" id="IPR041229">
    <property type="entry name" value="HEPN_Apea"/>
</dbReference>
<dbReference type="Pfam" id="PF18739">
    <property type="entry name" value="HEPN_Apea"/>
    <property type="match status" value="1"/>
</dbReference>
<evidence type="ECO:0000313" key="4">
    <source>
        <dbReference type="Proteomes" id="UP000219636"/>
    </source>
</evidence>
<protein>
    <submittedName>
        <fullName evidence="3">Uncharacterized protein</fullName>
    </submittedName>
</protein>
<dbReference type="InterPro" id="IPR041223">
    <property type="entry name" value="ApeA_NTD"/>
</dbReference>
<dbReference type="OrthoDB" id="6198809at2"/>
<dbReference type="AlphaFoldDB" id="A0A285T2W3"/>
<sequence length="479" mass="56245">MKASKSNMLEKLEMKGYWWLPGSNNQVSGILFYDSDEIRLELLGTLKELSAINKDLNQHETIIGFTERGEKVTLISCNSSNFSMNFPGYSTESYSVTSFIVGGHFDSIENTAFHSVSFYPTYLTTWLEKGPFKVIYDSNSNKQETQINYVAPEVIKISVPSIKATIEDTYKSNLNGNPNEYISWNFKSGIKITPDSIKSFNWFEEKLFSLNNLLTLLFGMPIYYENIIFFGDEKHFGDTEKTKRDEYYWFFNQSNFKIKEKIRKTDFMIPYSEISESFPNIVNLWFEKEENLKTVYELYISDFYKDIIYIDTSFLNVVQTLETYHRRTHNGKIYDEDVFEKYRNEVIEFVIENLPQELHSKFTSKYGNEYSLNQRLKEIVNELSSETINTLFISKTKSKKFTQQIVDTRNYLTHFDDDGKKNLLTSIDEKYYAIIRLRALNTILLFKELGIDEDMILKKVRESKQYSYSLTEANKILSS</sequence>
<dbReference type="RefSeq" id="WP_097073916.1">
    <property type="nucleotide sequence ID" value="NZ_OBMQ01000007.1"/>
</dbReference>
<evidence type="ECO:0000259" key="2">
    <source>
        <dbReference type="Pfam" id="PF18862"/>
    </source>
</evidence>
<evidence type="ECO:0000259" key="1">
    <source>
        <dbReference type="Pfam" id="PF18739"/>
    </source>
</evidence>
<dbReference type="Pfam" id="PF18862">
    <property type="entry name" value="ApeA_NTD1"/>
    <property type="match status" value="1"/>
</dbReference>
<reference evidence="4" key="1">
    <citation type="submission" date="2017-08" db="EMBL/GenBank/DDBJ databases">
        <authorList>
            <person name="Varghese N."/>
            <person name="Submissions S."/>
        </authorList>
    </citation>
    <scope>NUCLEOTIDE SEQUENCE [LARGE SCALE GENOMIC DNA]</scope>
    <source>
        <strain evidence="4">JC22</strain>
    </source>
</reference>
<name>A0A285T2W3_9BACL</name>